<proteinExistence type="predicted"/>
<evidence type="ECO:0000313" key="2">
    <source>
        <dbReference type="Proteomes" id="UP001221757"/>
    </source>
</evidence>
<dbReference type="Proteomes" id="UP001221757">
    <property type="component" value="Unassembled WGS sequence"/>
</dbReference>
<name>A0AAD7DEZ6_MYCRO</name>
<sequence>MSREVPLNQPFRKCSPVADFWGRFSRRGGLGVWDVNVVNAETGEIITLPDSVNINHSCFNYCDWCCQEFALTPENGMQLLGNSGNPGYANDAAASAARLQKAGVAEPTTVERRHTVPAEVELIQSFPVFCGSGGGRLNYADSGPSLILRSEGNNILRVDRRYSMQNRS</sequence>
<accession>A0AAD7DEZ6</accession>
<dbReference type="AlphaFoldDB" id="A0AAD7DEZ6"/>
<protein>
    <submittedName>
        <fullName evidence="1">Uncharacterized protein</fullName>
    </submittedName>
</protein>
<evidence type="ECO:0000313" key="1">
    <source>
        <dbReference type="EMBL" id="KAJ7687920.1"/>
    </source>
</evidence>
<dbReference type="EMBL" id="JARKIE010000083">
    <property type="protein sequence ID" value="KAJ7687920.1"/>
    <property type="molecule type" value="Genomic_DNA"/>
</dbReference>
<reference evidence="1" key="1">
    <citation type="submission" date="2023-03" db="EMBL/GenBank/DDBJ databases">
        <title>Massive genome expansion in bonnet fungi (Mycena s.s.) driven by repeated elements and novel gene families across ecological guilds.</title>
        <authorList>
            <consortium name="Lawrence Berkeley National Laboratory"/>
            <person name="Harder C.B."/>
            <person name="Miyauchi S."/>
            <person name="Viragh M."/>
            <person name="Kuo A."/>
            <person name="Thoen E."/>
            <person name="Andreopoulos B."/>
            <person name="Lu D."/>
            <person name="Skrede I."/>
            <person name="Drula E."/>
            <person name="Henrissat B."/>
            <person name="Morin E."/>
            <person name="Kohler A."/>
            <person name="Barry K."/>
            <person name="LaButti K."/>
            <person name="Morin E."/>
            <person name="Salamov A."/>
            <person name="Lipzen A."/>
            <person name="Mereny Z."/>
            <person name="Hegedus B."/>
            <person name="Baldrian P."/>
            <person name="Stursova M."/>
            <person name="Weitz H."/>
            <person name="Taylor A."/>
            <person name="Grigoriev I.V."/>
            <person name="Nagy L.G."/>
            <person name="Martin F."/>
            <person name="Kauserud H."/>
        </authorList>
    </citation>
    <scope>NUCLEOTIDE SEQUENCE</scope>
    <source>
        <strain evidence="1">CBHHK067</strain>
    </source>
</reference>
<keyword evidence="2" id="KW-1185">Reference proteome</keyword>
<comment type="caution">
    <text evidence="1">The sequence shown here is derived from an EMBL/GenBank/DDBJ whole genome shotgun (WGS) entry which is preliminary data.</text>
</comment>
<gene>
    <name evidence="1" type="ORF">B0H17DRAFT_1135933</name>
</gene>
<organism evidence="1 2">
    <name type="scientific">Mycena rosella</name>
    <name type="common">Pink bonnet</name>
    <name type="synonym">Agaricus rosellus</name>
    <dbReference type="NCBI Taxonomy" id="1033263"/>
    <lineage>
        <taxon>Eukaryota</taxon>
        <taxon>Fungi</taxon>
        <taxon>Dikarya</taxon>
        <taxon>Basidiomycota</taxon>
        <taxon>Agaricomycotina</taxon>
        <taxon>Agaricomycetes</taxon>
        <taxon>Agaricomycetidae</taxon>
        <taxon>Agaricales</taxon>
        <taxon>Marasmiineae</taxon>
        <taxon>Mycenaceae</taxon>
        <taxon>Mycena</taxon>
    </lineage>
</organism>